<dbReference type="AlphaFoldDB" id="U9UU06"/>
<reference evidence="1" key="1">
    <citation type="submission" date="2013-07" db="EMBL/GenBank/DDBJ databases">
        <title>The genome of an arbuscular mycorrhizal fungus provides insights into the evolution of the oldest plant symbiosis.</title>
        <authorList>
            <consortium name="DOE Joint Genome Institute"/>
            <person name="Tisserant E."/>
            <person name="Malbreil M."/>
            <person name="Kuo A."/>
            <person name="Kohler A."/>
            <person name="Symeonidi A."/>
            <person name="Balestrini R."/>
            <person name="Charron P."/>
            <person name="Duensing N."/>
            <person name="Frei-dit-Frey N."/>
            <person name="Gianinazzi-Pearson V."/>
            <person name="Gilbert B."/>
            <person name="Handa Y."/>
            <person name="Hijri M."/>
            <person name="Kaul R."/>
            <person name="Kawaguchi M."/>
            <person name="Krajinski F."/>
            <person name="Lammers P."/>
            <person name="Lapierre D."/>
            <person name="Masclaux F.G."/>
            <person name="Murat C."/>
            <person name="Morin E."/>
            <person name="Ndikumana S."/>
            <person name="Pagni M."/>
            <person name="Petitpierre D."/>
            <person name="Requena N."/>
            <person name="Rosikiewicz P."/>
            <person name="Riley R."/>
            <person name="Saito K."/>
            <person name="San Clemente H."/>
            <person name="Shapiro H."/>
            <person name="van Tuinen D."/>
            <person name="Becard G."/>
            <person name="Bonfante P."/>
            <person name="Paszkowski U."/>
            <person name="Shachar-Hill Y."/>
            <person name="Young J.P."/>
            <person name="Sanders I.R."/>
            <person name="Henrissat B."/>
            <person name="Rensing S.A."/>
            <person name="Grigoriev I.V."/>
            <person name="Corradi N."/>
            <person name="Roux C."/>
            <person name="Martin F."/>
        </authorList>
    </citation>
    <scope>NUCLEOTIDE SEQUENCE</scope>
    <source>
        <strain evidence="1">DAOM 197198</strain>
    </source>
</reference>
<evidence type="ECO:0000313" key="1">
    <source>
        <dbReference type="EMBL" id="ESA23909.1"/>
    </source>
</evidence>
<gene>
    <name evidence="1" type="ORF">GLOINDRAFT_14949</name>
</gene>
<organism evidence="1">
    <name type="scientific">Rhizophagus irregularis (strain DAOM 181602 / DAOM 197198 / MUCL 43194)</name>
    <name type="common">Arbuscular mycorrhizal fungus</name>
    <name type="synonym">Glomus intraradices</name>
    <dbReference type="NCBI Taxonomy" id="747089"/>
    <lineage>
        <taxon>Eukaryota</taxon>
        <taxon>Fungi</taxon>
        <taxon>Fungi incertae sedis</taxon>
        <taxon>Mucoromycota</taxon>
        <taxon>Glomeromycotina</taxon>
        <taxon>Glomeromycetes</taxon>
        <taxon>Glomerales</taxon>
        <taxon>Glomeraceae</taxon>
        <taxon>Rhizophagus</taxon>
    </lineage>
</organism>
<name>U9UU06_RHIID</name>
<dbReference type="HOGENOM" id="CLU_2428154_0_0_1"/>
<dbReference type="EMBL" id="KI274380">
    <property type="protein sequence ID" value="ESA23909.1"/>
    <property type="molecule type" value="Genomic_DNA"/>
</dbReference>
<protein>
    <submittedName>
        <fullName evidence="1">Uncharacterized protein</fullName>
    </submittedName>
</protein>
<accession>U9UU06</accession>
<proteinExistence type="predicted"/>
<sequence length="91" mass="10559">MLDAMRGSVAKSASKKYVIVFSRTDKILNGNLCHSCRDISDTEYLNRLPFFGGDARVDPRNHMIWIYEKDDDENITREKCKWEDLDCGNII</sequence>